<name>A0A498SHG5_ACAVI</name>
<dbReference type="AlphaFoldDB" id="A0A498SHG5"/>
<organism evidence="1 2">
    <name type="scientific">Acanthocheilonema viteae</name>
    <name type="common">Filarial nematode worm</name>
    <name type="synonym">Dipetalonema viteae</name>
    <dbReference type="NCBI Taxonomy" id="6277"/>
    <lineage>
        <taxon>Eukaryota</taxon>
        <taxon>Metazoa</taxon>
        <taxon>Ecdysozoa</taxon>
        <taxon>Nematoda</taxon>
        <taxon>Chromadorea</taxon>
        <taxon>Rhabditida</taxon>
        <taxon>Spirurina</taxon>
        <taxon>Spiruromorpha</taxon>
        <taxon>Filarioidea</taxon>
        <taxon>Onchocercidae</taxon>
        <taxon>Acanthocheilonema</taxon>
    </lineage>
</organism>
<dbReference type="EMBL" id="UPTC01000335">
    <property type="protein sequence ID" value="VBB28059.1"/>
    <property type="molecule type" value="Genomic_DNA"/>
</dbReference>
<proteinExistence type="predicted"/>
<reference evidence="1 2" key="1">
    <citation type="submission" date="2018-08" db="EMBL/GenBank/DDBJ databases">
        <authorList>
            <person name="Laetsch R D."/>
            <person name="Stevens L."/>
            <person name="Kumar S."/>
            <person name="Blaxter L. M."/>
        </authorList>
    </citation>
    <scope>NUCLEOTIDE SEQUENCE [LARGE SCALE GENOMIC DNA]</scope>
</reference>
<evidence type="ECO:0000313" key="2">
    <source>
        <dbReference type="Proteomes" id="UP000276991"/>
    </source>
</evidence>
<sequence>MLTKECGMEVINIANMFDVVDRYGHSLSIAKGNRSYIVLKSHNLIDCSDVLHGLYHGSVNMHPSMQWYWSFMSKWGTMSGWTVLHLGKMPLLQWASSNERQMYCRLLLPER</sequence>
<accession>A0A498SHG5</accession>
<keyword evidence="2" id="KW-1185">Reference proteome</keyword>
<dbReference type="Proteomes" id="UP000276991">
    <property type="component" value="Unassembled WGS sequence"/>
</dbReference>
<gene>
    <name evidence="1" type="ORF">NAV_LOCUS2889</name>
</gene>
<protein>
    <submittedName>
        <fullName evidence="1">Uncharacterized protein</fullName>
    </submittedName>
</protein>
<evidence type="ECO:0000313" key="1">
    <source>
        <dbReference type="EMBL" id="VBB28059.1"/>
    </source>
</evidence>